<keyword evidence="3" id="KW-0472">Membrane</keyword>
<dbReference type="SUPFAM" id="SSF51695">
    <property type="entry name" value="PLC-like phosphodiesterases"/>
    <property type="match status" value="1"/>
</dbReference>
<organism evidence="4 5">
    <name type="scientific">[Candida] anglica</name>
    <dbReference type="NCBI Taxonomy" id="148631"/>
    <lineage>
        <taxon>Eukaryota</taxon>
        <taxon>Fungi</taxon>
        <taxon>Dikarya</taxon>
        <taxon>Ascomycota</taxon>
        <taxon>Saccharomycotina</taxon>
        <taxon>Pichiomycetes</taxon>
        <taxon>Debaryomycetaceae</taxon>
        <taxon>Kurtzmaniella</taxon>
    </lineage>
</organism>
<dbReference type="InterPro" id="IPR051236">
    <property type="entry name" value="HAT_RTT109-like"/>
</dbReference>
<sequence>MPPQGNKLESSNQYIRNIFLKISTNSGNYKEIKSTSQHHTTPSRKKTLPIVASVLLLLVSFFTFAILGNMSLSPWGIHYGNNTLVTPNYTVESLTRDVQVKNIHSHNDYWRSEPFFEALTFGVISIEADVWHFPSGLEIETYTESTNSSSKDIKSFSNEEIYVGHSSVYLQPKRTLNNLYLDPIYNLLKDSNPKLTYENHSSASFQGEPPLHGVFYDFPDQTLYLWFDIKTASNDTYNGLKPLLKRFIDNNWLTSYDTSTKKLSPGPVTITLTGNLPTELVSSEEIRYVFLDAPLLNFNSTSNGKADLNSTALLSQVASGSLQSILGDESYKEALRSDFSPDQLAKIKDHVDTAHKYNLKTRIWGGVTWPNYVKLAQNKGYYSIGVDLLNTDDIAQFANSF</sequence>
<dbReference type="PANTHER" id="PTHR31571:SF1">
    <property type="entry name" value="ALTERED INHERITANCE OF MITOCHONDRIA PROTEIN 6"/>
    <property type="match status" value="1"/>
</dbReference>
<name>A0ABP0EBB1_9ASCO</name>
<feature type="transmembrane region" description="Helical" evidence="3">
    <location>
        <begin position="47"/>
        <end position="67"/>
    </location>
</feature>
<evidence type="ECO:0000256" key="3">
    <source>
        <dbReference type="SAM" id="Phobius"/>
    </source>
</evidence>
<proteinExistence type="inferred from homology"/>
<dbReference type="Proteomes" id="UP001497600">
    <property type="component" value="Chromosome B"/>
</dbReference>
<comment type="similarity">
    <text evidence="1">Belongs to the AIM6 family.</text>
</comment>
<keyword evidence="5" id="KW-1185">Reference proteome</keyword>
<protein>
    <recommendedName>
        <fullName evidence="2">Altered inheritance of mitochondria protein 6</fullName>
    </recommendedName>
</protein>
<keyword evidence="3" id="KW-0812">Transmembrane</keyword>
<reference evidence="4 5" key="1">
    <citation type="submission" date="2024-01" db="EMBL/GenBank/DDBJ databases">
        <authorList>
            <consortium name="Genoscope - CEA"/>
            <person name="William W."/>
        </authorList>
    </citation>
    <scope>NUCLEOTIDE SEQUENCE [LARGE SCALE GENOMIC DNA]</scope>
    <source>
        <strain evidence="4 5">29B2s-10</strain>
    </source>
</reference>
<keyword evidence="3" id="KW-1133">Transmembrane helix</keyword>
<dbReference type="PANTHER" id="PTHR31571">
    <property type="entry name" value="ALTERED INHERITANCE OF MITOCHONDRIA PROTEIN 6"/>
    <property type="match status" value="1"/>
</dbReference>
<dbReference type="EMBL" id="OZ004254">
    <property type="protein sequence ID" value="CAK7895796.1"/>
    <property type="molecule type" value="Genomic_DNA"/>
</dbReference>
<dbReference type="InterPro" id="IPR017946">
    <property type="entry name" value="PLC-like_Pdiesterase_TIM-brl"/>
</dbReference>
<evidence type="ECO:0000256" key="1">
    <source>
        <dbReference type="ARBA" id="ARBA00008858"/>
    </source>
</evidence>
<accession>A0ABP0EBB1</accession>
<evidence type="ECO:0000313" key="5">
    <source>
        <dbReference type="Proteomes" id="UP001497600"/>
    </source>
</evidence>
<gene>
    <name evidence="4" type="ORF">CAAN4_B02036</name>
</gene>
<evidence type="ECO:0000313" key="4">
    <source>
        <dbReference type="EMBL" id="CAK7895796.1"/>
    </source>
</evidence>
<evidence type="ECO:0000256" key="2">
    <source>
        <dbReference type="ARBA" id="ARBA00014286"/>
    </source>
</evidence>